<dbReference type="Gene3D" id="3.40.50.2300">
    <property type="match status" value="1"/>
</dbReference>
<dbReference type="SUPFAM" id="SSF52172">
    <property type="entry name" value="CheY-like"/>
    <property type="match status" value="1"/>
</dbReference>
<feature type="domain" description="Response regulatory" evidence="3">
    <location>
        <begin position="11"/>
        <end position="125"/>
    </location>
</feature>
<reference evidence="4 5" key="1">
    <citation type="journal article" date="2015" name="Proc. Natl. Acad. Sci. U.S.A.">
        <title>Expanded metabolic versatility of ubiquitous nitrite-oxidizing bacteria from the genus Nitrospira.</title>
        <authorList>
            <person name="Koch H."/>
            <person name="Lucker S."/>
            <person name="Albertsen M."/>
            <person name="Kitzinger K."/>
            <person name="Herbold C."/>
            <person name="Spieck E."/>
            <person name="Nielsen P.H."/>
            <person name="Wagner M."/>
            <person name="Daims H."/>
        </authorList>
    </citation>
    <scope>NUCLEOTIDE SEQUENCE [LARGE SCALE GENOMIC DNA]</scope>
    <source>
        <strain evidence="4 5">NSP M-1</strain>
    </source>
</reference>
<evidence type="ECO:0000313" key="5">
    <source>
        <dbReference type="Proteomes" id="UP000069205"/>
    </source>
</evidence>
<protein>
    <recommendedName>
        <fullName evidence="3">Response regulatory domain-containing protein</fullName>
    </recommendedName>
</protein>
<dbReference type="Pfam" id="PF00072">
    <property type="entry name" value="Response_reg"/>
    <property type="match status" value="1"/>
</dbReference>
<accession>A0A0K2GEI0</accession>
<proteinExistence type="predicted"/>
<feature type="modified residue" description="4-aspartylphosphate" evidence="2">
    <location>
        <position position="60"/>
    </location>
</feature>
<dbReference type="STRING" id="42253.NITMOv2_2956"/>
<organism evidence="4 5">
    <name type="scientific">Nitrospira moscoviensis</name>
    <dbReference type="NCBI Taxonomy" id="42253"/>
    <lineage>
        <taxon>Bacteria</taxon>
        <taxon>Pseudomonadati</taxon>
        <taxon>Nitrospirota</taxon>
        <taxon>Nitrospiria</taxon>
        <taxon>Nitrospirales</taxon>
        <taxon>Nitrospiraceae</taxon>
        <taxon>Nitrospira</taxon>
    </lineage>
</organism>
<evidence type="ECO:0000256" key="1">
    <source>
        <dbReference type="ARBA" id="ARBA00022553"/>
    </source>
</evidence>
<dbReference type="RefSeq" id="WP_053380384.1">
    <property type="nucleotide sequence ID" value="NZ_CP011801.1"/>
</dbReference>
<dbReference type="OrthoDB" id="9800897at2"/>
<dbReference type="PANTHER" id="PTHR44591">
    <property type="entry name" value="STRESS RESPONSE REGULATOR PROTEIN 1"/>
    <property type="match status" value="1"/>
</dbReference>
<dbReference type="InterPro" id="IPR050595">
    <property type="entry name" value="Bact_response_regulator"/>
</dbReference>
<evidence type="ECO:0000256" key="2">
    <source>
        <dbReference type="PROSITE-ProRule" id="PRU00169"/>
    </source>
</evidence>
<dbReference type="SMART" id="SM00448">
    <property type="entry name" value="REC"/>
    <property type="match status" value="1"/>
</dbReference>
<dbReference type="PANTHER" id="PTHR44591:SF3">
    <property type="entry name" value="RESPONSE REGULATORY DOMAIN-CONTAINING PROTEIN"/>
    <property type="match status" value="1"/>
</dbReference>
<dbReference type="PROSITE" id="PS50110">
    <property type="entry name" value="RESPONSE_REGULATORY"/>
    <property type="match status" value="1"/>
</dbReference>
<dbReference type="GO" id="GO:0000160">
    <property type="term" value="P:phosphorelay signal transduction system"/>
    <property type="evidence" value="ECO:0007669"/>
    <property type="project" value="InterPro"/>
</dbReference>
<dbReference type="PATRIC" id="fig|42253.5.peg.2922"/>
<dbReference type="AlphaFoldDB" id="A0A0K2GEI0"/>
<sequence length="132" mass="14360">MASRSSRRKLCILIVDDDPDIREATCDAIASWKCAALAAASGQEALDILDHRCVDVVLCDVMMPGIDGAETLRQIKQRVPELPVIMMSAMMTPDLRRHLCAMGAQSCLAKPMGRKDLALALFPWCFPGASEA</sequence>
<dbReference type="EMBL" id="CP011801">
    <property type="protein sequence ID" value="ALA59361.1"/>
    <property type="molecule type" value="Genomic_DNA"/>
</dbReference>
<keyword evidence="1 2" id="KW-0597">Phosphoprotein</keyword>
<evidence type="ECO:0000259" key="3">
    <source>
        <dbReference type="PROSITE" id="PS50110"/>
    </source>
</evidence>
<dbReference type="Proteomes" id="UP000069205">
    <property type="component" value="Chromosome"/>
</dbReference>
<dbReference type="InterPro" id="IPR001789">
    <property type="entry name" value="Sig_transdc_resp-reg_receiver"/>
</dbReference>
<name>A0A0K2GEI0_NITMO</name>
<dbReference type="CDD" id="cd00156">
    <property type="entry name" value="REC"/>
    <property type="match status" value="1"/>
</dbReference>
<evidence type="ECO:0000313" key="4">
    <source>
        <dbReference type="EMBL" id="ALA59361.1"/>
    </source>
</evidence>
<dbReference type="InterPro" id="IPR011006">
    <property type="entry name" value="CheY-like_superfamily"/>
</dbReference>
<keyword evidence="5" id="KW-1185">Reference proteome</keyword>
<gene>
    <name evidence="4" type="ORF">NITMOv2_2956</name>
</gene>
<dbReference type="KEGG" id="nmv:NITMOv2_2956"/>